<dbReference type="AlphaFoldDB" id="A0A291Q4E5"/>
<organism evidence="1 2">
    <name type="scientific">Streptomyces formicae</name>
    <dbReference type="NCBI Taxonomy" id="1616117"/>
    <lineage>
        <taxon>Bacteria</taxon>
        <taxon>Bacillati</taxon>
        <taxon>Actinomycetota</taxon>
        <taxon>Actinomycetes</taxon>
        <taxon>Kitasatosporales</taxon>
        <taxon>Streptomycetaceae</taxon>
        <taxon>Streptomyces</taxon>
    </lineage>
</organism>
<proteinExistence type="predicted"/>
<dbReference type="RefSeq" id="WP_098241551.1">
    <property type="nucleotide sequence ID" value="NZ_CP022685.1"/>
</dbReference>
<evidence type="ECO:0000313" key="1">
    <source>
        <dbReference type="EMBL" id="ATL26591.1"/>
    </source>
</evidence>
<name>A0A291Q4E5_9ACTN</name>
<evidence type="ECO:0000313" key="2">
    <source>
        <dbReference type="Proteomes" id="UP000221011"/>
    </source>
</evidence>
<dbReference type="Gene3D" id="3.40.50.300">
    <property type="entry name" value="P-loop containing nucleotide triphosphate hydrolases"/>
    <property type="match status" value="1"/>
</dbReference>
<evidence type="ECO:0008006" key="3">
    <source>
        <dbReference type="Google" id="ProtNLM"/>
    </source>
</evidence>
<protein>
    <recommendedName>
        <fullName evidence="3">NACHT domain-containing protein</fullName>
    </recommendedName>
</protein>
<dbReference type="InterPro" id="IPR027417">
    <property type="entry name" value="P-loop_NTPase"/>
</dbReference>
<dbReference type="EMBL" id="CP022685">
    <property type="protein sequence ID" value="ATL26591.1"/>
    <property type="molecule type" value="Genomic_DNA"/>
</dbReference>
<keyword evidence="2" id="KW-1185">Reference proteome</keyword>
<gene>
    <name evidence="1" type="ORF">KY5_1573</name>
</gene>
<dbReference type="KEGG" id="sfk:KY5_1573"/>
<accession>A0A291Q4E5</accession>
<dbReference type="SUPFAM" id="SSF52540">
    <property type="entry name" value="P-loop containing nucleoside triphosphate hydrolases"/>
    <property type="match status" value="1"/>
</dbReference>
<reference evidence="1 2" key="1">
    <citation type="submission" date="2017-08" db="EMBL/GenBank/DDBJ databases">
        <title>Complete Genome Sequence of Streptomyces formicae KY5, the formicamycin producer.</title>
        <authorList>
            <person name="Holmes N.A."/>
            <person name="Devine R."/>
            <person name="Qin Z."/>
            <person name="Seipke R.F."/>
            <person name="Wilkinson B."/>
            <person name="Hutchings M.I."/>
        </authorList>
    </citation>
    <scope>NUCLEOTIDE SEQUENCE [LARGE SCALE GENOMIC DNA]</scope>
    <source>
        <strain evidence="1 2">KY5</strain>
    </source>
</reference>
<dbReference type="Proteomes" id="UP000221011">
    <property type="component" value="Chromosome"/>
</dbReference>
<sequence length="1107" mass="121610">MSNHVEGSSGLNAPGAVFHGDVHLRLGGGDRGTGVTAPETEHLLLRVLQREFHAGASVRLLDPSLVRERRSIADVFVDLLVRLPSRSPAEVGTGDAQRHFVEQYLSMEGPSLRTVLTGGPGQGKTTAVQMLAHVHRAALLRAFDSELLSPQTVTELDRVELALRRLTLTPPAPARFPLWIEADALASYLSGTAEPRRSLWHFLAHRYEHLLKTEVSPSEIRALARAVPTALVLDGYDEVSPRHRSAVLRHVRDFADDMQVDRAHASIVVTSRPQAYGDELRPHAFTAWSLTDLSPEEAELHAAVLAGEGPEGERLLGLFRDAARRGDLPDILNTPLHVALVVSILADSGELPTGRHRLFARYYDHVYAREEGRGGELGTFLERYRGLVDELHRRAAFHIIVAGEKQHDVRGIRADDFAAIAGAVVRDTGVLAGDDETDVVQQLLRFARERLVLIVGVDSDIVGFQIKSLVEFLAAAHLAGTGDERLVRERFRAAAESEPWRNVARFMATAAFETEHLDERDLRDSVITTLAELDSARFSGVASLELRGAELAVDLLADMPELEDRYRLHLLPGADVIADLGHRADRLAASAWGLFDGPRVDELLGLVESAPPARASHGNPWRFLNKLAEQGNQHALRAVRGHLDGAPPAALPRLLLDTAVPEAVGPEHLTVLLRRADPHAVSADSLVRTVHELSDWAWAAWQVMHSGPISRALNGIELEGMWPLSGPLSLKGSEWLESLTTPPDDCHPNWAAWREVAEAARAPRAATFASLARKRTDFDEFSAWRMLPWPVREGLVAARLTDPLDARAWYAAEERWRTNGVRLHDIDAYLRHGALGARVASSGFPFAAMHWVTPGGADQRVTALAGEVWDIWSACRGGDRARLAAVAENLLVPLCDYGLRHGLDTVGAEQLREVIGSVPAECDLTISYESALLALSDVRDDTEFAGLARRLSHRAWSVQSGETGRGSARAVIERARRLLDDATFRSLCRTIAELSDLPENWEALAAHWIAPTDAGHEDWPLMNLLRVDGASPTDRDIARALESASKWDLTELAENNPFWSDGLRARVLDQIQLQAGERWLIHGSRRLDGFKAPAGSALPLARLKLDT</sequence>